<gene>
    <name evidence="2" type="ORF">CQA69_00740</name>
</gene>
<organism evidence="2 3">
    <name type="scientific">Campylobacter estrildidarum</name>
    <dbReference type="NCBI Taxonomy" id="2510189"/>
    <lineage>
        <taxon>Bacteria</taxon>
        <taxon>Pseudomonadati</taxon>
        <taxon>Campylobacterota</taxon>
        <taxon>Epsilonproteobacteria</taxon>
        <taxon>Campylobacterales</taxon>
        <taxon>Campylobacteraceae</taxon>
        <taxon>Campylobacter</taxon>
    </lineage>
</organism>
<protein>
    <submittedName>
        <fullName evidence="2">Glycosyltransferase family 4 protein</fullName>
    </submittedName>
</protein>
<dbReference type="AlphaFoldDB" id="A0A4U7BN40"/>
<keyword evidence="3" id="KW-1185">Reference proteome</keyword>
<dbReference type="Proteomes" id="UP000308838">
    <property type="component" value="Unassembled WGS sequence"/>
</dbReference>
<dbReference type="OrthoDB" id="6286688at2"/>
<accession>A0A4U7BN40</accession>
<proteinExistence type="predicted"/>
<dbReference type="SUPFAM" id="SSF53756">
    <property type="entry name" value="UDP-Glycosyltransferase/glycogen phosphorylase"/>
    <property type="match status" value="1"/>
</dbReference>
<evidence type="ECO:0000259" key="1">
    <source>
        <dbReference type="Pfam" id="PF00534"/>
    </source>
</evidence>
<reference evidence="2 3" key="1">
    <citation type="submission" date="2018-05" db="EMBL/GenBank/DDBJ databases">
        <title>Novel Campyloabacter and Helicobacter Species and Strains.</title>
        <authorList>
            <person name="Mannion A.J."/>
            <person name="Shen Z."/>
            <person name="Fox J.G."/>
        </authorList>
    </citation>
    <scope>NUCLEOTIDE SEQUENCE [LARGE SCALE GENOMIC DNA]</scope>
    <source>
        <strain evidence="3">MIT17-664</strain>
    </source>
</reference>
<dbReference type="Pfam" id="PF00534">
    <property type="entry name" value="Glycos_transf_1"/>
    <property type="match status" value="1"/>
</dbReference>
<dbReference type="InterPro" id="IPR001296">
    <property type="entry name" value="Glyco_trans_1"/>
</dbReference>
<dbReference type="PANTHER" id="PTHR12526">
    <property type="entry name" value="GLYCOSYLTRANSFERASE"/>
    <property type="match status" value="1"/>
</dbReference>
<feature type="domain" description="Glycosyl transferase family 1" evidence="1">
    <location>
        <begin position="165"/>
        <end position="329"/>
    </location>
</feature>
<dbReference type="EMBL" id="NXLZ01000001">
    <property type="protein sequence ID" value="TKX32071.1"/>
    <property type="molecule type" value="Genomic_DNA"/>
</dbReference>
<dbReference type="PANTHER" id="PTHR12526:SF630">
    <property type="entry name" value="GLYCOSYLTRANSFERASE"/>
    <property type="match status" value="1"/>
</dbReference>
<comment type="caution">
    <text evidence="2">The sequence shown here is derived from an EMBL/GenBank/DDBJ whole genome shotgun (WGS) entry which is preliminary data.</text>
</comment>
<dbReference type="RefSeq" id="WP_137619929.1">
    <property type="nucleotide sequence ID" value="NZ_NXLZ01000001.1"/>
</dbReference>
<evidence type="ECO:0000313" key="2">
    <source>
        <dbReference type="EMBL" id="TKX32071.1"/>
    </source>
</evidence>
<name>A0A4U7BN40_9BACT</name>
<dbReference type="GO" id="GO:0016757">
    <property type="term" value="F:glycosyltransferase activity"/>
    <property type="evidence" value="ECO:0007669"/>
    <property type="project" value="InterPro"/>
</dbReference>
<evidence type="ECO:0000313" key="3">
    <source>
        <dbReference type="Proteomes" id="UP000308838"/>
    </source>
</evidence>
<dbReference type="CDD" id="cd03820">
    <property type="entry name" value="GT4_AmsD-like"/>
    <property type="match status" value="1"/>
</dbReference>
<dbReference type="Gene3D" id="3.40.50.2000">
    <property type="entry name" value="Glycogen Phosphorylase B"/>
    <property type="match status" value="2"/>
</dbReference>
<keyword evidence="2" id="KW-0808">Transferase</keyword>
<sequence length="350" mass="41026">MNILLLIGDITIGGGAERVVVNLANAFLEYGYKVKILSFYKANENIAYELDKNIKVDFLNLKSQKQMKKNLFYKVFYKYHESYLLKRKYKDIDVMIYNNCPHFPLFKNKNTKYIHFVHRHFKKYRNKNNYFDTLVVLSNKQIHLWKQHHKNVLTIPNFLPFISSKNSNLSQKNVLSVGRFTCNDEKGFLRLIKIWEIVQKNNTYKDWTLTLIGDGGLKEKIKTLVKEKNLQNSIILKPFTKEIEKEYLKASIYAMASHWEGFGMVLIESASYQIPSIAFDINTGPSDIIDNEKSGFLIKDGDLNEFANKLCLLMDDENLRKEFGKNAKAKVEENFNKEKVMQQWNKILNS</sequence>